<feature type="region of interest" description="Disordered" evidence="1">
    <location>
        <begin position="1"/>
        <end position="24"/>
    </location>
</feature>
<evidence type="ECO:0000313" key="2">
    <source>
        <dbReference type="EMBL" id="KAK3729427.1"/>
    </source>
</evidence>
<dbReference type="EMBL" id="JAWDGP010007144">
    <property type="protein sequence ID" value="KAK3729427.1"/>
    <property type="molecule type" value="Genomic_DNA"/>
</dbReference>
<gene>
    <name evidence="2" type="ORF">RRG08_053624</name>
</gene>
<evidence type="ECO:0000313" key="3">
    <source>
        <dbReference type="Proteomes" id="UP001283361"/>
    </source>
</evidence>
<dbReference type="AlphaFoldDB" id="A0AAE0Y1L2"/>
<feature type="region of interest" description="Disordered" evidence="1">
    <location>
        <begin position="436"/>
        <end position="463"/>
    </location>
</feature>
<accession>A0AAE0Y1L2</accession>
<comment type="caution">
    <text evidence="2">The sequence shown here is derived from an EMBL/GenBank/DDBJ whole genome shotgun (WGS) entry which is preliminary data.</text>
</comment>
<organism evidence="2 3">
    <name type="scientific">Elysia crispata</name>
    <name type="common">lettuce slug</name>
    <dbReference type="NCBI Taxonomy" id="231223"/>
    <lineage>
        <taxon>Eukaryota</taxon>
        <taxon>Metazoa</taxon>
        <taxon>Spiralia</taxon>
        <taxon>Lophotrochozoa</taxon>
        <taxon>Mollusca</taxon>
        <taxon>Gastropoda</taxon>
        <taxon>Heterobranchia</taxon>
        <taxon>Euthyneura</taxon>
        <taxon>Panpulmonata</taxon>
        <taxon>Sacoglossa</taxon>
        <taxon>Placobranchoidea</taxon>
        <taxon>Plakobranchidae</taxon>
        <taxon>Elysia</taxon>
    </lineage>
</organism>
<sequence length="534" mass="59205">MGQQTDSHGKGKEGGGEGRNNCRPESLETRVWCGTTTLDLGRNLEEELSRVDTSANSFSGSNFLIILDLEQHGKPVLYVAHDSVCASRSGSDLSSHVTVKDGVRGPGSEMCDAEDPPGPADHGWFGLGPQLRVDTQETPQRKQGWLDHFRFNQNSETAVSFTRMVVSDEMPNWPQGPRREDPEVYSKHVRCRHVVVFRYYRATIELLVATLELNCSNRVNSRGRLAKTSGSNNKVQSGEKLIPGRPRGAVSLLNDLRAPGPGSLQVELKLYGALLREADTWRGENRNRNNPRDLTPGIVHTARSTTSRLAPGKTLEQQKQQQQQARRVFKQQSFSDQDKLSISSVSCRLQGRMGQLKCIMPPPSAYKLAITGSHQVTNGFGLSLKASSGPNMSVAIKHGTAELVEPLITRPPAKLKILPWPSRPLLEAHGVTVEGKSLARRPPSPVHIVSEGGSPRKPPDNSLEHARRGFFQVAQPCALRERLVPAYHSRRDYRNFRSGLFLSTRFAVCRQHNFGISCRAWIAPRVYGRPDETQ</sequence>
<protein>
    <submittedName>
        <fullName evidence="2">Uncharacterized protein</fullName>
    </submittedName>
</protein>
<feature type="compositionally biased region" description="Basic and acidic residues" evidence="1">
    <location>
        <begin position="7"/>
        <end position="24"/>
    </location>
</feature>
<dbReference type="Proteomes" id="UP001283361">
    <property type="component" value="Unassembled WGS sequence"/>
</dbReference>
<reference evidence="2" key="1">
    <citation type="journal article" date="2023" name="G3 (Bethesda)">
        <title>A reference genome for the long-term kleptoplast-retaining sea slug Elysia crispata morphotype clarki.</title>
        <authorList>
            <person name="Eastman K.E."/>
            <person name="Pendleton A.L."/>
            <person name="Shaikh M.A."/>
            <person name="Suttiyut T."/>
            <person name="Ogas R."/>
            <person name="Tomko P."/>
            <person name="Gavelis G."/>
            <person name="Widhalm J.R."/>
            <person name="Wisecaver J.H."/>
        </authorList>
    </citation>
    <scope>NUCLEOTIDE SEQUENCE</scope>
    <source>
        <strain evidence="2">ECLA1</strain>
    </source>
</reference>
<keyword evidence="3" id="KW-1185">Reference proteome</keyword>
<name>A0AAE0Y1L2_9GAST</name>
<proteinExistence type="predicted"/>
<evidence type="ECO:0000256" key="1">
    <source>
        <dbReference type="SAM" id="MobiDB-lite"/>
    </source>
</evidence>